<evidence type="ECO:0000313" key="2">
    <source>
        <dbReference type="EMBL" id="CAG7816372.1"/>
    </source>
</evidence>
<feature type="coiled-coil region" evidence="1">
    <location>
        <begin position="65"/>
        <end position="92"/>
    </location>
</feature>
<comment type="caution">
    <text evidence="2">The sequence shown here is derived from an EMBL/GenBank/DDBJ whole genome shotgun (WGS) entry which is preliminary data.</text>
</comment>
<dbReference type="Proteomes" id="UP000708208">
    <property type="component" value="Unassembled WGS sequence"/>
</dbReference>
<sequence>MEHPPIEQIFEQQCNQLLEEIGIETEELNQPTAATPKQNELKYEYRKVSDEFSLLCKLKSRVGINNFQQKRIKYLRNRKEQLRKNVRKIRKNQKCQQKLRQKKKSQIESIMNENPEIAEKLRSCNKEKQG</sequence>
<dbReference type="AlphaFoldDB" id="A0A8J2PBB6"/>
<accession>A0A8J2PBB6</accession>
<organism evidence="2 3">
    <name type="scientific">Allacma fusca</name>
    <dbReference type="NCBI Taxonomy" id="39272"/>
    <lineage>
        <taxon>Eukaryota</taxon>
        <taxon>Metazoa</taxon>
        <taxon>Ecdysozoa</taxon>
        <taxon>Arthropoda</taxon>
        <taxon>Hexapoda</taxon>
        <taxon>Collembola</taxon>
        <taxon>Symphypleona</taxon>
        <taxon>Sminthuridae</taxon>
        <taxon>Allacma</taxon>
    </lineage>
</organism>
<protein>
    <submittedName>
        <fullName evidence="2">Uncharacterized protein</fullName>
    </submittedName>
</protein>
<name>A0A8J2PBB6_9HEXA</name>
<proteinExistence type="predicted"/>
<keyword evidence="1" id="KW-0175">Coiled coil</keyword>
<evidence type="ECO:0000256" key="1">
    <source>
        <dbReference type="SAM" id="Coils"/>
    </source>
</evidence>
<gene>
    <name evidence="2" type="ORF">AFUS01_LOCUS26995</name>
</gene>
<dbReference type="EMBL" id="CAJVCH010368389">
    <property type="protein sequence ID" value="CAG7816372.1"/>
    <property type="molecule type" value="Genomic_DNA"/>
</dbReference>
<evidence type="ECO:0000313" key="3">
    <source>
        <dbReference type="Proteomes" id="UP000708208"/>
    </source>
</evidence>
<keyword evidence="3" id="KW-1185">Reference proteome</keyword>
<reference evidence="2" key="1">
    <citation type="submission" date="2021-06" db="EMBL/GenBank/DDBJ databases">
        <authorList>
            <person name="Hodson N. C."/>
            <person name="Mongue J. A."/>
            <person name="Jaron S. K."/>
        </authorList>
    </citation>
    <scope>NUCLEOTIDE SEQUENCE</scope>
</reference>
<feature type="non-terminal residue" evidence="2">
    <location>
        <position position="130"/>
    </location>
</feature>